<proteinExistence type="predicted"/>
<geneLocation type="plasmid" evidence="1">
    <name>pSinB</name>
</geneLocation>
<keyword evidence="1" id="KW-0614">Plasmid</keyword>
<accession>A0A142BPD2</accession>
<gene>
    <name evidence="1" type="ORF">pSinB_074</name>
</gene>
<name>A0A142BPD2_9HYPH</name>
<dbReference type="EMBL" id="KU140623">
    <property type="protein sequence ID" value="AMP34940.1"/>
    <property type="molecule type" value="Genomic_DNA"/>
</dbReference>
<organism evidence="1">
    <name type="scientific">Sinorhizobium sp. M14</name>
    <dbReference type="NCBI Taxonomy" id="430451"/>
    <lineage>
        <taxon>Bacteria</taxon>
        <taxon>Pseudomonadati</taxon>
        <taxon>Pseudomonadota</taxon>
        <taxon>Alphaproteobacteria</taxon>
        <taxon>Hyphomicrobiales</taxon>
        <taxon>Rhizobiaceae</taxon>
        <taxon>Sinorhizobium/Ensifer group</taxon>
        <taxon>Sinorhizobium</taxon>
    </lineage>
</organism>
<reference evidence="1" key="1">
    <citation type="submission" date="2015-11" db="EMBL/GenBank/DDBJ databases">
        <title>Molecular characterization of pSinB plasmid of arsenite oxidizing, metalotolerant Sinorhizobium sp. M14 - insight into the heavy metal resistome of sinorhizobial extrachromosomal replicons.</title>
        <authorList>
            <person name="Romaniuk K."/>
            <person name="Decewicz P."/>
            <person name="Mielnicki S."/>
            <person name="Sklodowska A."/>
            <person name="Dziewit L."/>
            <person name="Drewniak L."/>
        </authorList>
    </citation>
    <scope>NUCLEOTIDE SEQUENCE</scope>
    <source>
        <strain evidence="1">M14</strain>
        <plasmid evidence="1">pSinB</plasmid>
    </source>
</reference>
<protein>
    <submittedName>
        <fullName evidence="1">Uncharacterized protein</fullName>
    </submittedName>
</protein>
<sequence>MLIAPSVLEGLLARLKPSQVEGAFSIATLHSLGSQLLTYIRSNRGAIVNYGKRYTDAQAAMLARATIPAVLTAWSSWSRQAARMALEQQDT</sequence>
<dbReference type="AlphaFoldDB" id="A0A142BPD2"/>
<evidence type="ECO:0000313" key="1">
    <source>
        <dbReference type="EMBL" id="AMP34940.1"/>
    </source>
</evidence>